<dbReference type="PANTHER" id="PTHR43102:SF2">
    <property type="entry name" value="GAF DOMAIN-CONTAINING PROTEIN"/>
    <property type="match status" value="1"/>
</dbReference>
<evidence type="ECO:0008006" key="3">
    <source>
        <dbReference type="Google" id="ProtNLM"/>
    </source>
</evidence>
<dbReference type="SUPFAM" id="SSF55781">
    <property type="entry name" value="GAF domain-like"/>
    <property type="match status" value="1"/>
</dbReference>
<dbReference type="OrthoDB" id="10018316at2759"/>
<keyword evidence="2" id="KW-1185">Reference proteome</keyword>
<comment type="caution">
    <text evidence="1">The sequence shown here is derived from an EMBL/GenBank/DDBJ whole genome shotgun (WGS) entry which is preliminary data.</text>
</comment>
<gene>
    <name evidence="1" type="ORF">BN9_036650</name>
</gene>
<sequence length="759" mass="86411">MSHQCICCQMDLLYAASCLPETIGSKIMKGNTVLFVCSTFCHFADVITVERLFSFYSSYLKHVVCNACSYHRRIHITDLNVGFVTRLCTFCIIHAGNASVRVSKPNSHSDENQVDEQTIVRSPIQRLSSKRTESVMTDGSVVQLWPLPGHQSLATFQPEKSIPLDQNETRSRAQSAVELRETKFNQKNLFSRMQPKLPVTSNLTNPISQSQRLAMIHTKMLLNPNHDPTMETLLSIVAKTLACPAALIGSVDEKYLWIHASIGMESISKMPREDFVCIHQLRKSETVWIVQDATWDKHFHAATIMIKGAPIRFYAGATLAVKAQRIGVVSVMDDEPHKDISNTMKSTLEAVGKIASEVLEQRLQSASSENGGSSTRNSIDDFDSLFDENLEHAVASSFGCNDSKAGPGRPSCMTMFFNLTSEMQDAIHECMRFMNESLRPQPDLVWKQRRDAEDGICASFEGIIRTDSHTQIKLYRNSFRVLVGPETFTLLEMIQKCMDPRVTLSSDDWFRQFFRAEGYIDATLQNRHYFSPHTWMDHFLLKQDVSSEEEKCCILTYKREYPDGSAMIVTLVYDEDAMESPILTFLFGWLITSQQKKNINVTCLVAQQCSQNETHDKRSVNVSAAWCLHLLQMYKSCTHVSMPNKSLQLSKLTRESRLATERVSESSRESDIEEVVFTRSRQRERNAGENKRQLLRCLIDQSIFTQQMLKEQRRLIEYASSRGSVKDFGKTHNSNDQFKEFRADAIDFHTDSVRCNNQS</sequence>
<dbReference type="Gene3D" id="3.30.450.40">
    <property type="match status" value="1"/>
</dbReference>
<dbReference type="EMBL" id="CAIX01000040">
    <property type="protein sequence ID" value="CCI42881.1"/>
    <property type="molecule type" value="Genomic_DNA"/>
</dbReference>
<organism evidence="1 2">
    <name type="scientific">Albugo candida</name>
    <dbReference type="NCBI Taxonomy" id="65357"/>
    <lineage>
        <taxon>Eukaryota</taxon>
        <taxon>Sar</taxon>
        <taxon>Stramenopiles</taxon>
        <taxon>Oomycota</taxon>
        <taxon>Peronosporomycetes</taxon>
        <taxon>Albuginales</taxon>
        <taxon>Albuginaceae</taxon>
        <taxon>Albugo</taxon>
    </lineage>
</organism>
<evidence type="ECO:0000313" key="2">
    <source>
        <dbReference type="Proteomes" id="UP000053237"/>
    </source>
</evidence>
<accession>A0A024G7S1</accession>
<dbReference type="Proteomes" id="UP000053237">
    <property type="component" value="Unassembled WGS sequence"/>
</dbReference>
<reference evidence="1 2" key="1">
    <citation type="submission" date="2012-05" db="EMBL/GenBank/DDBJ databases">
        <title>Recombination and specialization in a pathogen metapopulation.</title>
        <authorList>
            <person name="Gardiner A."/>
            <person name="Kemen E."/>
            <person name="Schultz-Larsen T."/>
            <person name="MacLean D."/>
            <person name="Van Oosterhout C."/>
            <person name="Jones J.D.G."/>
        </authorList>
    </citation>
    <scope>NUCLEOTIDE SEQUENCE [LARGE SCALE GENOMIC DNA]</scope>
    <source>
        <strain evidence="1 2">Ac Nc2</strain>
    </source>
</reference>
<protein>
    <recommendedName>
        <fullName evidence="3">GAF domain-containing protein</fullName>
    </recommendedName>
</protein>
<dbReference type="PANTHER" id="PTHR43102">
    <property type="entry name" value="SLR1143 PROTEIN"/>
    <property type="match status" value="1"/>
</dbReference>
<evidence type="ECO:0000313" key="1">
    <source>
        <dbReference type="EMBL" id="CCI42881.1"/>
    </source>
</evidence>
<dbReference type="InParanoid" id="A0A024G7S1"/>
<dbReference type="InterPro" id="IPR029016">
    <property type="entry name" value="GAF-like_dom_sf"/>
</dbReference>
<proteinExistence type="predicted"/>
<name>A0A024G7S1_9STRA</name>
<dbReference type="AlphaFoldDB" id="A0A024G7S1"/>